<dbReference type="Proteomes" id="UP000699042">
    <property type="component" value="Unassembled WGS sequence"/>
</dbReference>
<sequence length="79" mass="9155">MMMIPILPVRTIMKCERRQRQRQIGFGEECERVSSKAWHLQDEHVVVRPTSVVPLLASTRLCWAVCERVALASCLRYGK</sequence>
<name>A0A9P7R059_9PEZI</name>
<dbReference type="AlphaFoldDB" id="A0A9P7R059"/>
<comment type="caution">
    <text evidence="1">The sequence shown here is derived from an EMBL/GenBank/DDBJ whole genome shotgun (WGS) entry which is preliminary data.</text>
</comment>
<protein>
    <submittedName>
        <fullName evidence="1">Uncharacterized protein</fullName>
    </submittedName>
</protein>
<accession>A0A9P7R059</accession>
<evidence type="ECO:0000313" key="2">
    <source>
        <dbReference type="Proteomes" id="UP000699042"/>
    </source>
</evidence>
<reference evidence="1" key="1">
    <citation type="submission" date="2021-05" db="EMBL/GenBank/DDBJ databases">
        <title>Comparative genomics of three Colletotrichum scovillei strains and genetic complementation revealed genes involved fungal growth and virulence on chili pepper.</title>
        <authorList>
            <person name="Hsieh D.-K."/>
            <person name="Chuang S.-C."/>
            <person name="Chen C.-Y."/>
            <person name="Chao Y.-T."/>
            <person name="Lu M.-Y.J."/>
            <person name="Lee M.-H."/>
            <person name="Shih M.-C."/>
        </authorList>
    </citation>
    <scope>NUCLEOTIDE SEQUENCE</scope>
    <source>
        <strain evidence="1">Coll-153</strain>
    </source>
</reference>
<gene>
    <name evidence="1" type="ORF">JMJ77_009488</name>
</gene>
<dbReference type="EMBL" id="JAESDN010000009">
    <property type="protein sequence ID" value="KAG7045405.1"/>
    <property type="molecule type" value="Genomic_DNA"/>
</dbReference>
<keyword evidence="2" id="KW-1185">Reference proteome</keyword>
<evidence type="ECO:0000313" key="1">
    <source>
        <dbReference type="EMBL" id="KAG7045405.1"/>
    </source>
</evidence>
<proteinExistence type="predicted"/>
<organism evidence="1 2">
    <name type="scientific">Colletotrichum scovillei</name>
    <dbReference type="NCBI Taxonomy" id="1209932"/>
    <lineage>
        <taxon>Eukaryota</taxon>
        <taxon>Fungi</taxon>
        <taxon>Dikarya</taxon>
        <taxon>Ascomycota</taxon>
        <taxon>Pezizomycotina</taxon>
        <taxon>Sordariomycetes</taxon>
        <taxon>Hypocreomycetidae</taxon>
        <taxon>Glomerellales</taxon>
        <taxon>Glomerellaceae</taxon>
        <taxon>Colletotrichum</taxon>
        <taxon>Colletotrichum acutatum species complex</taxon>
    </lineage>
</organism>